<dbReference type="HAMAP" id="MF_01515">
    <property type="entry name" value="UPF0316"/>
    <property type="match status" value="1"/>
</dbReference>
<evidence type="ECO:0000313" key="10">
    <source>
        <dbReference type="EMBL" id="PTB95745.1"/>
    </source>
</evidence>
<dbReference type="EMBL" id="PYVU01000089">
    <property type="protein sequence ID" value="PTB95745.1"/>
    <property type="molecule type" value="Genomic_DNA"/>
</dbReference>
<feature type="transmembrane region" description="Helical" evidence="6">
    <location>
        <begin position="74"/>
        <end position="94"/>
    </location>
</feature>
<gene>
    <name evidence="10" type="ORF">C9994_10365</name>
    <name evidence="9" type="ORF">GCM10011506_23340</name>
</gene>
<reference evidence="10 11" key="2">
    <citation type="submission" date="2018-03" db="EMBL/GenBank/DDBJ databases">
        <title>Cross-interface Injection: A General Nanoliter Liquid Handling Method Applied to Single Cells Genome Amplification Automated Nanoliter Liquid Handling Applied to Single Cell Multiple Displacement Amplification.</title>
        <authorList>
            <person name="Yun J."/>
            <person name="Xu P."/>
            <person name="Xu J."/>
            <person name="Dai X."/>
            <person name="Wang Y."/>
            <person name="Zheng X."/>
            <person name="Cao C."/>
            <person name="Yi Q."/>
            <person name="Zhu Y."/>
            <person name="Wang L."/>
            <person name="Dong Z."/>
            <person name="Huang Y."/>
            <person name="Huang L."/>
            <person name="Du W."/>
        </authorList>
    </citation>
    <scope>NUCLEOTIDE SEQUENCE [LARGE SCALE GENOMIC DNA]</scope>
    <source>
        <strain evidence="10 11">Z-D1-2</strain>
    </source>
</reference>
<evidence type="ECO:0000313" key="12">
    <source>
        <dbReference type="Proteomes" id="UP000636010"/>
    </source>
</evidence>
<proteinExistence type="inferred from homology"/>
<evidence type="ECO:0000256" key="5">
    <source>
        <dbReference type="ARBA" id="ARBA00023136"/>
    </source>
</evidence>
<dbReference type="PANTHER" id="PTHR40060:SF1">
    <property type="entry name" value="UPF0316 PROTEIN YEBE"/>
    <property type="match status" value="1"/>
</dbReference>
<comment type="caution">
    <text evidence="10">The sequence shown here is derived from an EMBL/GenBank/DDBJ whole genome shotgun (WGS) entry which is preliminary data.</text>
</comment>
<feature type="domain" description="DUF2179" evidence="7">
    <location>
        <begin position="129"/>
        <end position="176"/>
    </location>
</feature>
<evidence type="ECO:0000259" key="8">
    <source>
        <dbReference type="Pfam" id="PF18955"/>
    </source>
</evidence>
<evidence type="ECO:0000259" key="7">
    <source>
        <dbReference type="Pfam" id="PF10035"/>
    </source>
</evidence>
<organism evidence="10 11">
    <name type="scientific">Marivirga lumbricoides</name>
    <dbReference type="NCBI Taxonomy" id="1046115"/>
    <lineage>
        <taxon>Bacteria</taxon>
        <taxon>Pseudomonadati</taxon>
        <taxon>Bacteroidota</taxon>
        <taxon>Cytophagia</taxon>
        <taxon>Cytophagales</taxon>
        <taxon>Marivirgaceae</taxon>
        <taxon>Marivirga</taxon>
    </lineage>
</organism>
<name>A0A2T4DPL4_9BACT</name>
<evidence type="ECO:0000256" key="6">
    <source>
        <dbReference type="HAMAP-Rule" id="MF_01515"/>
    </source>
</evidence>
<evidence type="ECO:0000256" key="2">
    <source>
        <dbReference type="ARBA" id="ARBA00022475"/>
    </source>
</evidence>
<reference evidence="9" key="4">
    <citation type="submission" date="2024-05" db="EMBL/GenBank/DDBJ databases">
        <authorList>
            <person name="Sun Q."/>
            <person name="Zhou Y."/>
        </authorList>
    </citation>
    <scope>NUCLEOTIDE SEQUENCE</scope>
    <source>
        <strain evidence="9">CGMCC 1.10832</strain>
    </source>
</reference>
<reference evidence="9" key="1">
    <citation type="journal article" date="2014" name="Int. J. Syst. Evol. Microbiol.">
        <title>Complete genome of a new Firmicutes species belonging to the dominant human colonic microbiota ('Ruminococcus bicirculans') reveals two chromosomes and a selective capacity to utilize plant glucans.</title>
        <authorList>
            <consortium name="NISC Comparative Sequencing Program"/>
            <person name="Wegmann U."/>
            <person name="Louis P."/>
            <person name="Goesmann A."/>
            <person name="Henrissat B."/>
            <person name="Duncan S.H."/>
            <person name="Flint H.J."/>
        </authorList>
    </citation>
    <scope>NUCLEOTIDE SEQUENCE</scope>
    <source>
        <strain evidence="9">CGMCC 1.10832</strain>
    </source>
</reference>
<dbReference type="InterPro" id="IPR022930">
    <property type="entry name" value="UPF0316"/>
</dbReference>
<evidence type="ECO:0000256" key="3">
    <source>
        <dbReference type="ARBA" id="ARBA00022692"/>
    </source>
</evidence>
<reference evidence="12" key="3">
    <citation type="journal article" date="2019" name="Int. J. Syst. Evol. Microbiol.">
        <title>The Global Catalogue of Microorganisms (GCM) 10K type strain sequencing project: providing services to taxonomists for standard genome sequencing and annotation.</title>
        <authorList>
            <consortium name="The Broad Institute Genomics Platform"/>
            <consortium name="The Broad Institute Genome Sequencing Center for Infectious Disease"/>
            <person name="Wu L."/>
            <person name="Ma J."/>
        </authorList>
    </citation>
    <scope>NUCLEOTIDE SEQUENCE [LARGE SCALE GENOMIC DNA]</scope>
    <source>
        <strain evidence="12">CGMCC 1.10832</strain>
    </source>
</reference>
<dbReference type="Pfam" id="PF10035">
    <property type="entry name" value="DUF2179"/>
    <property type="match status" value="1"/>
</dbReference>
<dbReference type="Proteomes" id="UP000240608">
    <property type="component" value="Unassembled WGS sequence"/>
</dbReference>
<dbReference type="GO" id="GO:0005886">
    <property type="term" value="C:plasma membrane"/>
    <property type="evidence" value="ECO:0007669"/>
    <property type="project" value="UniProtKB-SubCell"/>
</dbReference>
<dbReference type="Pfam" id="PF18955">
    <property type="entry name" value="DUF5698"/>
    <property type="match status" value="1"/>
</dbReference>
<keyword evidence="4 6" id="KW-1133">Transmembrane helix</keyword>
<dbReference type="NCBIfam" id="NF003191">
    <property type="entry name" value="PRK04164.1-2"/>
    <property type="match status" value="1"/>
</dbReference>
<evidence type="ECO:0000256" key="4">
    <source>
        <dbReference type="ARBA" id="ARBA00022989"/>
    </source>
</evidence>
<evidence type="ECO:0000256" key="1">
    <source>
        <dbReference type="ARBA" id="ARBA00004651"/>
    </source>
</evidence>
<dbReference type="AlphaFoldDB" id="A0A2T4DPL4"/>
<evidence type="ECO:0000313" key="11">
    <source>
        <dbReference type="Proteomes" id="UP000240608"/>
    </source>
</evidence>
<protein>
    <recommendedName>
        <fullName evidence="6">UPF0316 protein C9994_10365</fullName>
    </recommendedName>
</protein>
<dbReference type="CDD" id="cd16381">
    <property type="entry name" value="YitT_C_like_1"/>
    <property type="match status" value="1"/>
</dbReference>
<keyword evidence="2 6" id="KW-1003">Cell membrane</keyword>
<comment type="similarity">
    <text evidence="6">Belongs to the UPF0316 family.</text>
</comment>
<dbReference type="EMBL" id="BMEC01000007">
    <property type="protein sequence ID" value="GGC37280.1"/>
    <property type="molecule type" value="Genomic_DNA"/>
</dbReference>
<comment type="subcellular location">
    <subcellularLocation>
        <location evidence="1 6">Cell membrane</location>
        <topology evidence="1 6">Multi-pass membrane protein</topology>
    </subcellularLocation>
</comment>
<dbReference type="RefSeq" id="WP_188463552.1">
    <property type="nucleotide sequence ID" value="NZ_BAABHU010000007.1"/>
</dbReference>
<sequence>MDFFQNVGVSPEVFSFVVLPLLIFFARVADVSIATIRVIFVLQGKKSVAPVLGFFEALIWLLAIGQIIKHIDNPISYIAYAGGFATGTFVGMFIEEKLALGRVVVRVITGRPAVELIEYLKSNNYRYSNIDATGNDGKVNIIFTVVKREVLPSLIPTIKTYNPKAFFTIEGVKRVSDEDLVVKENKGVILGKMLNFKRK</sequence>
<feature type="transmembrane region" description="Helical" evidence="6">
    <location>
        <begin position="13"/>
        <end position="36"/>
    </location>
</feature>
<keyword evidence="3 6" id="KW-0812">Transmembrane</keyword>
<accession>A0A2T4DPL4</accession>
<dbReference type="InterPro" id="IPR019264">
    <property type="entry name" value="DUF2179"/>
</dbReference>
<feature type="transmembrane region" description="Helical" evidence="6">
    <location>
        <begin position="48"/>
        <end position="68"/>
    </location>
</feature>
<keyword evidence="12" id="KW-1185">Reference proteome</keyword>
<dbReference type="InterPro" id="IPR044035">
    <property type="entry name" value="DUF5698"/>
</dbReference>
<dbReference type="PANTHER" id="PTHR40060">
    <property type="entry name" value="UPF0316 PROTEIN YEBE"/>
    <property type="match status" value="1"/>
</dbReference>
<evidence type="ECO:0000313" key="9">
    <source>
        <dbReference type="EMBL" id="GGC37280.1"/>
    </source>
</evidence>
<feature type="domain" description="DUF5698" evidence="8">
    <location>
        <begin position="35"/>
        <end position="92"/>
    </location>
</feature>
<keyword evidence="5 6" id="KW-0472">Membrane</keyword>
<dbReference type="Proteomes" id="UP000636010">
    <property type="component" value="Unassembled WGS sequence"/>
</dbReference>